<evidence type="ECO:0000313" key="6">
    <source>
        <dbReference type="EMBL" id="GAD78637.1"/>
    </source>
</evidence>
<dbReference type="RefSeq" id="WP_021712360.1">
    <property type="nucleotide sequence ID" value="NZ_BATM01000005.1"/>
</dbReference>
<proteinExistence type="inferred from homology"/>
<gene>
    <name evidence="6" type="ORF">VEZ01S_05_00240</name>
</gene>
<dbReference type="STRING" id="1219080.VEZ01S_05_00240"/>
<comment type="caution">
    <text evidence="6">The sequence shown here is derived from an EMBL/GenBank/DDBJ whole genome shotgun (WGS) entry which is preliminary data.</text>
</comment>
<dbReference type="GO" id="GO:0043565">
    <property type="term" value="F:sequence-specific DNA binding"/>
    <property type="evidence" value="ECO:0007669"/>
    <property type="project" value="TreeGrafter"/>
</dbReference>
<dbReference type="InterPro" id="IPR036388">
    <property type="entry name" value="WH-like_DNA-bd_sf"/>
</dbReference>
<dbReference type="PANTHER" id="PTHR30537">
    <property type="entry name" value="HTH-TYPE TRANSCRIPTIONAL REGULATOR"/>
    <property type="match status" value="1"/>
</dbReference>
<evidence type="ECO:0000313" key="7">
    <source>
        <dbReference type="Proteomes" id="UP000016562"/>
    </source>
</evidence>
<dbReference type="InterPro" id="IPR000847">
    <property type="entry name" value="LysR_HTH_N"/>
</dbReference>
<dbReference type="Proteomes" id="UP000016562">
    <property type="component" value="Unassembled WGS sequence"/>
</dbReference>
<keyword evidence="3" id="KW-0238">DNA-binding</keyword>
<dbReference type="EMBL" id="BATM01000005">
    <property type="protein sequence ID" value="GAD78637.1"/>
    <property type="molecule type" value="Genomic_DNA"/>
</dbReference>
<dbReference type="InterPro" id="IPR058163">
    <property type="entry name" value="LysR-type_TF_proteobact-type"/>
</dbReference>
<dbReference type="InterPro" id="IPR005119">
    <property type="entry name" value="LysR_subst-bd"/>
</dbReference>
<sequence length="321" mass="36429">MNNTPNILPACHEPVDPQLVAQMMFFTVLVEAGSMTKASEIMDISTSTGSRWLADLEAELSVTLYRRNDKANRITEAGEHLYQHFKCINSKIHILKNELTQFTREKRGTVRICSSPVYAENVILPLVSEFVRDNPKVNIQMTISPRGLEQHKDNDFIISAIAGSALSKEGDLNLVRRNLLSERFVVVASPEFIRLNAEPLVPEDLTKLRCLYSKSLSGKNNWVFKQDNEARIITVNKTIELSDAKMITTGALNGAGVAYLPEFLVRKHIRSGGLVELLTDYQTDDWFLNLYYPPQRFMTSTVNAFKEHLLSNHREKVKIFD</sequence>
<reference evidence="6 7" key="1">
    <citation type="submission" date="2013-09" db="EMBL/GenBank/DDBJ databases">
        <title>Whole genome shotgun sequence of Vibrio ezurae NBRC 102218.</title>
        <authorList>
            <person name="Yoshida I."/>
            <person name="Hosoyama A."/>
            <person name="Numata M."/>
            <person name="Hashimoto M."/>
            <person name="Hosoyama Y."/>
            <person name="Tsuchikane K."/>
            <person name="Noguchi M."/>
            <person name="Hirakata S."/>
            <person name="Ichikawa N."/>
            <person name="Ohji S."/>
            <person name="Yamazoe A."/>
            <person name="Fujita N."/>
        </authorList>
    </citation>
    <scope>NUCLEOTIDE SEQUENCE [LARGE SCALE GENOMIC DNA]</scope>
    <source>
        <strain evidence="6 7">NBRC 102218</strain>
    </source>
</reference>
<dbReference type="CDD" id="cd08422">
    <property type="entry name" value="PBP2_CrgA_like"/>
    <property type="match status" value="1"/>
</dbReference>
<dbReference type="OrthoDB" id="9813056at2"/>
<dbReference type="SUPFAM" id="SSF46785">
    <property type="entry name" value="Winged helix' DNA-binding domain"/>
    <property type="match status" value="1"/>
</dbReference>
<dbReference type="PROSITE" id="PS50931">
    <property type="entry name" value="HTH_LYSR"/>
    <property type="match status" value="1"/>
</dbReference>
<evidence type="ECO:0000256" key="4">
    <source>
        <dbReference type="ARBA" id="ARBA00023163"/>
    </source>
</evidence>
<organism evidence="6 7">
    <name type="scientific">Vibrio ezurae NBRC 102218</name>
    <dbReference type="NCBI Taxonomy" id="1219080"/>
    <lineage>
        <taxon>Bacteria</taxon>
        <taxon>Pseudomonadati</taxon>
        <taxon>Pseudomonadota</taxon>
        <taxon>Gammaproteobacteria</taxon>
        <taxon>Vibrionales</taxon>
        <taxon>Vibrionaceae</taxon>
        <taxon>Vibrio</taxon>
    </lineage>
</organism>
<accession>U3AZJ9</accession>
<protein>
    <submittedName>
        <fullName evidence="6">Putative LysR family transcriptional regulator</fullName>
    </submittedName>
</protein>
<dbReference type="eggNOG" id="COG0583">
    <property type="taxonomic scope" value="Bacteria"/>
</dbReference>
<evidence type="ECO:0000256" key="2">
    <source>
        <dbReference type="ARBA" id="ARBA00023015"/>
    </source>
</evidence>
<keyword evidence="2" id="KW-0805">Transcription regulation</keyword>
<dbReference type="SUPFAM" id="SSF53850">
    <property type="entry name" value="Periplasmic binding protein-like II"/>
    <property type="match status" value="1"/>
</dbReference>
<dbReference type="InterPro" id="IPR036390">
    <property type="entry name" value="WH_DNA-bd_sf"/>
</dbReference>
<dbReference type="GO" id="GO:0003700">
    <property type="term" value="F:DNA-binding transcription factor activity"/>
    <property type="evidence" value="ECO:0007669"/>
    <property type="project" value="InterPro"/>
</dbReference>
<feature type="domain" description="HTH lysR-type" evidence="5">
    <location>
        <begin position="18"/>
        <end position="75"/>
    </location>
</feature>
<evidence type="ECO:0000256" key="1">
    <source>
        <dbReference type="ARBA" id="ARBA00009437"/>
    </source>
</evidence>
<dbReference type="Pfam" id="PF03466">
    <property type="entry name" value="LysR_substrate"/>
    <property type="match status" value="1"/>
</dbReference>
<comment type="similarity">
    <text evidence="1">Belongs to the LysR transcriptional regulatory family.</text>
</comment>
<name>U3AZJ9_9VIBR</name>
<dbReference type="Pfam" id="PF00126">
    <property type="entry name" value="HTH_1"/>
    <property type="match status" value="1"/>
</dbReference>
<dbReference type="Gene3D" id="1.10.10.10">
    <property type="entry name" value="Winged helix-like DNA-binding domain superfamily/Winged helix DNA-binding domain"/>
    <property type="match status" value="1"/>
</dbReference>
<dbReference type="PANTHER" id="PTHR30537:SF5">
    <property type="entry name" value="HTH-TYPE TRANSCRIPTIONAL ACTIVATOR TTDR-RELATED"/>
    <property type="match status" value="1"/>
</dbReference>
<dbReference type="AlphaFoldDB" id="U3AZJ9"/>
<evidence type="ECO:0000259" key="5">
    <source>
        <dbReference type="PROSITE" id="PS50931"/>
    </source>
</evidence>
<evidence type="ECO:0000256" key="3">
    <source>
        <dbReference type="ARBA" id="ARBA00023125"/>
    </source>
</evidence>
<dbReference type="GO" id="GO:0006351">
    <property type="term" value="P:DNA-templated transcription"/>
    <property type="evidence" value="ECO:0007669"/>
    <property type="project" value="TreeGrafter"/>
</dbReference>
<keyword evidence="7" id="KW-1185">Reference proteome</keyword>
<dbReference type="Gene3D" id="3.40.190.290">
    <property type="match status" value="1"/>
</dbReference>
<keyword evidence="4" id="KW-0804">Transcription</keyword>